<dbReference type="Proteomes" id="UP000327044">
    <property type="component" value="Unassembled WGS sequence"/>
</dbReference>
<dbReference type="InParanoid" id="A0A1Y1MSD6"/>
<protein>
    <submittedName>
        <fullName evidence="4">Uncharacterized protein</fullName>
    </submittedName>
</protein>
<dbReference type="AlphaFoldDB" id="A0A1Y1MSD6"/>
<dbReference type="GO" id="GO:0030431">
    <property type="term" value="P:sleep"/>
    <property type="evidence" value="ECO:0007669"/>
    <property type="project" value="InterPro"/>
</dbReference>
<dbReference type="EMBL" id="GEZM01022968">
    <property type="protein sequence ID" value="JAV88632.1"/>
    <property type="molecule type" value="Transcribed_RNA"/>
</dbReference>
<reference evidence="4" key="1">
    <citation type="journal article" date="2016" name="Sci. Rep.">
        <title>Molecular characterization of firefly nuptial gifts: a multi-omics approach sheds light on postcopulatory sexual selection.</title>
        <authorList>
            <person name="Al-Wathiqui N."/>
            <person name="Fallon T.R."/>
            <person name="South A."/>
            <person name="Weng J.K."/>
            <person name="Lewis S.M."/>
        </authorList>
    </citation>
    <scope>NUCLEOTIDE SEQUENCE</scope>
</reference>
<evidence type="ECO:0000256" key="3">
    <source>
        <dbReference type="SAM" id="SignalP"/>
    </source>
</evidence>
<evidence type="ECO:0000256" key="2">
    <source>
        <dbReference type="ARBA" id="ARBA00023180"/>
    </source>
</evidence>
<proteinExistence type="predicted"/>
<feature type="signal peptide" evidence="3">
    <location>
        <begin position="1"/>
        <end position="19"/>
    </location>
</feature>
<evidence type="ECO:0000313" key="5">
    <source>
        <dbReference type="EMBL" id="KAB0794233.1"/>
    </source>
</evidence>
<evidence type="ECO:0000313" key="6">
    <source>
        <dbReference type="Proteomes" id="UP000327044"/>
    </source>
</evidence>
<feature type="chain" id="PRO_5033750378" evidence="3">
    <location>
        <begin position="20"/>
        <end position="137"/>
    </location>
</feature>
<sequence>MATVLYLVTIFVCIQIGYALKCYKCNSQTMDGCKKGSENLQETNCSLEHPDFNQFCLLKFVYDEQQNKDNVLSGCEIAAKSTILSTNMTQCQTDGRYRVKECIVCDTELCNYTNTGSSKKTSIFCTAVLFVLYNFLR</sequence>
<keyword evidence="6" id="KW-1185">Reference proteome</keyword>
<dbReference type="GO" id="GO:0032222">
    <property type="term" value="P:regulation of synaptic transmission, cholinergic"/>
    <property type="evidence" value="ECO:0007669"/>
    <property type="project" value="InterPro"/>
</dbReference>
<dbReference type="OrthoDB" id="6765516at2759"/>
<dbReference type="Pfam" id="PF17064">
    <property type="entry name" value="QVR"/>
    <property type="match status" value="1"/>
</dbReference>
<accession>A0A1Y1MSD6</accession>
<name>A0A1Y1MSD6_PHOPY</name>
<gene>
    <name evidence="5" type="ORF">PPYR_13853</name>
</gene>
<evidence type="ECO:0000313" key="4">
    <source>
        <dbReference type="EMBL" id="JAV88632.1"/>
    </source>
</evidence>
<keyword evidence="1 3" id="KW-0732">Signal</keyword>
<organism evidence="4">
    <name type="scientific">Photinus pyralis</name>
    <name type="common">Common eastern firefly</name>
    <name type="synonym">Lampyris pyralis</name>
    <dbReference type="NCBI Taxonomy" id="7054"/>
    <lineage>
        <taxon>Eukaryota</taxon>
        <taxon>Metazoa</taxon>
        <taxon>Ecdysozoa</taxon>
        <taxon>Arthropoda</taxon>
        <taxon>Hexapoda</taxon>
        <taxon>Insecta</taxon>
        <taxon>Pterygota</taxon>
        <taxon>Neoptera</taxon>
        <taxon>Endopterygota</taxon>
        <taxon>Coleoptera</taxon>
        <taxon>Polyphaga</taxon>
        <taxon>Elateriformia</taxon>
        <taxon>Elateroidea</taxon>
        <taxon>Lampyridae</taxon>
        <taxon>Lampyrinae</taxon>
        <taxon>Photinus</taxon>
    </lineage>
</organism>
<reference evidence="5 6" key="2">
    <citation type="journal article" date="2018" name="Elife">
        <title>Firefly genomes illuminate parallel origins of bioluminescence in beetles.</title>
        <authorList>
            <person name="Fallon T.R."/>
            <person name="Lower S.E."/>
            <person name="Chang C.H."/>
            <person name="Bessho-Uehara M."/>
            <person name="Martin G.J."/>
            <person name="Bewick A.J."/>
            <person name="Behringer M."/>
            <person name="Debat H.J."/>
            <person name="Wong I."/>
            <person name="Day J.C."/>
            <person name="Suvorov A."/>
            <person name="Silva C.J."/>
            <person name="Stanger-Hall K.F."/>
            <person name="Hall D.W."/>
            <person name="Schmitz R.J."/>
            <person name="Nelson D.R."/>
            <person name="Lewis S.M."/>
            <person name="Shigenobu S."/>
            <person name="Bybee S.M."/>
            <person name="Larracuente A.M."/>
            <person name="Oba Y."/>
            <person name="Weng J.K."/>
        </authorList>
    </citation>
    <scope>NUCLEOTIDE SEQUENCE [LARGE SCALE GENOMIC DNA]</scope>
    <source>
        <strain evidence="5">1611_PpyrPB1</strain>
        <tissue evidence="5">Whole body</tissue>
    </source>
</reference>
<dbReference type="EMBL" id="VVIM01000009">
    <property type="protein sequence ID" value="KAB0794233.1"/>
    <property type="molecule type" value="Genomic_DNA"/>
</dbReference>
<evidence type="ECO:0000256" key="1">
    <source>
        <dbReference type="ARBA" id="ARBA00022729"/>
    </source>
</evidence>
<keyword evidence="2" id="KW-0325">Glycoprotein</keyword>
<reference evidence="5" key="3">
    <citation type="submission" date="2019-08" db="EMBL/GenBank/DDBJ databases">
        <authorList>
            <consortium name="Photinus pyralis genome working group"/>
            <person name="Fallon T.R."/>
            <person name="Sander Lower S.E."/>
            <person name="Weng J.-K."/>
        </authorList>
    </citation>
    <scope>NUCLEOTIDE SEQUENCE</scope>
    <source>
        <strain evidence="5">1611_PpyrPB1</strain>
        <tissue evidence="5">Whole body</tissue>
    </source>
</reference>
<dbReference type="InterPro" id="IPR031424">
    <property type="entry name" value="QVR-like"/>
</dbReference>